<evidence type="ECO:0000313" key="28">
    <source>
        <dbReference type="EMBL" id="LAC22518.1"/>
    </source>
</evidence>
<keyword evidence="7" id="KW-0276">Fatty acid metabolism</keyword>
<dbReference type="EMBL" id="IACT01003270">
    <property type="protein sequence ID" value="LAC22518.1"/>
    <property type="molecule type" value="mRNA"/>
</dbReference>
<evidence type="ECO:0000313" key="27">
    <source>
        <dbReference type="EMBL" id="LAB69038.1"/>
    </source>
</evidence>
<evidence type="ECO:0000256" key="15">
    <source>
        <dbReference type="ARBA" id="ARBA00050232"/>
    </source>
</evidence>
<dbReference type="GO" id="GO:0008210">
    <property type="term" value="P:estrogen metabolic process"/>
    <property type="evidence" value="ECO:0007669"/>
    <property type="project" value="UniProtKB-ARBA"/>
</dbReference>
<dbReference type="Pfam" id="PF13561">
    <property type="entry name" value="adh_short_C2"/>
    <property type="match status" value="1"/>
</dbReference>
<dbReference type="GO" id="GO:0004303">
    <property type="term" value="F:estradiol 17-beta-dehydrogenase [NAD(P)+] activity"/>
    <property type="evidence" value="ECO:0007669"/>
    <property type="project" value="UniProtKB-EC"/>
</dbReference>
<evidence type="ECO:0000256" key="4">
    <source>
        <dbReference type="ARBA" id="ARBA00012456"/>
    </source>
</evidence>
<keyword evidence="8" id="KW-0560">Oxidoreductase</keyword>
<evidence type="ECO:0000256" key="23">
    <source>
        <dbReference type="ARBA" id="ARBA00081936"/>
    </source>
</evidence>
<dbReference type="InterPro" id="IPR002347">
    <property type="entry name" value="SDR_fam"/>
</dbReference>
<dbReference type="SUPFAM" id="SSF51735">
    <property type="entry name" value="NAD(P)-binding Rossmann-fold domains"/>
    <property type="match status" value="1"/>
</dbReference>
<protein>
    <recommendedName>
        <fullName evidence="20">(3R)-3-hydroxyacyl-CoA dehydrogenase</fullName>
        <ecNumber evidence="19">1.1.1.239</ecNumber>
        <ecNumber evidence="4">1.1.1.n12</ecNumber>
    </recommendedName>
    <alternativeName>
        <fullName evidence="22">17-beta-hydroxysteroid dehydrogenase 8</fullName>
    </alternativeName>
    <alternativeName>
        <fullName evidence="21">3-ketoacyl-[acyl-carrier-protein] reductase alpha subunit</fullName>
    </alternativeName>
    <alternativeName>
        <fullName evidence="24">3-oxoacyl-[acyl-carrier-protein] reductase</fullName>
    </alternativeName>
    <alternativeName>
        <fullName evidence="25">Estradiol 17-beta-dehydrogenase 8</fullName>
    </alternativeName>
    <alternativeName>
        <fullName evidence="23">Testosterone 17-beta-dehydrogenase 8</fullName>
    </alternativeName>
</protein>
<keyword evidence="9" id="KW-0520">NAD</keyword>
<evidence type="ECO:0000256" key="13">
    <source>
        <dbReference type="ARBA" id="ARBA00037929"/>
    </source>
</evidence>
<feature type="domain" description="Ketoreductase" evidence="26">
    <location>
        <begin position="6"/>
        <end position="193"/>
    </location>
</feature>
<evidence type="ECO:0000256" key="25">
    <source>
        <dbReference type="ARBA" id="ARBA00083258"/>
    </source>
</evidence>
<reference evidence="27" key="2">
    <citation type="journal article" date="2018" name="Biosci. Biotechnol. Biochem.">
        <title>Polysaccharide hydrolase of the hadal zone amphipods Hirondellea gigas.</title>
        <authorList>
            <person name="Kobayashi H."/>
            <person name="Nagahama T."/>
            <person name="Arai W."/>
            <person name="Sasagawa Y."/>
            <person name="Umeda M."/>
            <person name="Hayashi T."/>
            <person name="Nikaido I."/>
            <person name="Watanabe H."/>
            <person name="Oguri K."/>
            <person name="Kitazato H."/>
            <person name="Fujioka K."/>
            <person name="Kido Y."/>
            <person name="Takami H."/>
        </authorList>
    </citation>
    <scope>NUCLEOTIDE SEQUENCE</scope>
    <source>
        <tissue evidence="27">Whole body</tissue>
    </source>
</reference>
<dbReference type="AlphaFoldDB" id="A0A2P2I4S8"/>
<evidence type="ECO:0000256" key="14">
    <source>
        <dbReference type="ARBA" id="ARBA00049069"/>
    </source>
</evidence>
<dbReference type="Gene3D" id="3.40.50.720">
    <property type="entry name" value="NAD(P)-binding Rossmann-like Domain"/>
    <property type="match status" value="1"/>
</dbReference>
<keyword evidence="10" id="KW-0443">Lipid metabolism</keyword>
<evidence type="ECO:0000256" key="2">
    <source>
        <dbReference type="ARBA" id="ARBA00005194"/>
    </source>
</evidence>
<evidence type="ECO:0000256" key="20">
    <source>
        <dbReference type="ARBA" id="ARBA00070911"/>
    </source>
</evidence>
<dbReference type="GO" id="GO:0005759">
    <property type="term" value="C:mitochondrial matrix"/>
    <property type="evidence" value="ECO:0007669"/>
    <property type="project" value="UniProtKB-SubCell"/>
</dbReference>
<dbReference type="InterPro" id="IPR057326">
    <property type="entry name" value="KR_dom"/>
</dbReference>
<evidence type="ECO:0000256" key="21">
    <source>
        <dbReference type="ARBA" id="ARBA00077835"/>
    </source>
</evidence>
<accession>A0A2P2I4S8</accession>
<dbReference type="GO" id="GO:0047035">
    <property type="term" value="F:testosterone dehydrogenase (NAD+) activity"/>
    <property type="evidence" value="ECO:0007669"/>
    <property type="project" value="UniProtKB-EC"/>
</dbReference>
<dbReference type="PANTHER" id="PTHR42760:SF83">
    <property type="entry name" value="(3R)-3-HYDROXYACYL-COA DEHYDROGENASE"/>
    <property type="match status" value="1"/>
</dbReference>
<evidence type="ECO:0000256" key="10">
    <source>
        <dbReference type="ARBA" id="ARBA00023098"/>
    </source>
</evidence>
<dbReference type="PRINTS" id="PR00080">
    <property type="entry name" value="SDRFAMILY"/>
</dbReference>
<evidence type="ECO:0000256" key="22">
    <source>
        <dbReference type="ARBA" id="ARBA00081419"/>
    </source>
</evidence>
<evidence type="ECO:0000256" key="5">
    <source>
        <dbReference type="ARBA" id="ARBA00022516"/>
    </source>
</evidence>
<dbReference type="GO" id="GO:0048038">
    <property type="term" value="F:quinone binding"/>
    <property type="evidence" value="ECO:0007669"/>
    <property type="project" value="TreeGrafter"/>
</dbReference>
<sequence>MAFSGRIALVTGGGSGIGRAVCRLLANEGAIVVAADLDHAAAQQTVSQLTDSSRGHLSVQCDVSSAASVKDCFASTIAQLSQPPTLLANVAGITQDSFIKKMTESQFDKVIQVNLKGTFLLTQALCHNLLSLADERGEAVPGAVVNVSSIVAKGGNMGQANYAASKAAVEALTKTAAKEFAKQGIRVNCVVPGFINTPMVKTVPEHLIAIATQMIPMKRTGEPQEVAEVIAFLLSDRASYMTGACVDVTGGLTGTM</sequence>
<dbReference type="PANTHER" id="PTHR42760">
    <property type="entry name" value="SHORT-CHAIN DEHYDROGENASES/REDUCTASES FAMILY MEMBER"/>
    <property type="match status" value="1"/>
</dbReference>
<evidence type="ECO:0000256" key="7">
    <source>
        <dbReference type="ARBA" id="ARBA00022832"/>
    </source>
</evidence>
<evidence type="ECO:0000256" key="19">
    <source>
        <dbReference type="ARBA" id="ARBA00066822"/>
    </source>
</evidence>
<dbReference type="SMART" id="SM00822">
    <property type="entry name" value="PKS_KR"/>
    <property type="match status" value="1"/>
</dbReference>
<evidence type="ECO:0000256" key="18">
    <source>
        <dbReference type="ARBA" id="ARBA00065174"/>
    </source>
</evidence>
<evidence type="ECO:0000256" key="8">
    <source>
        <dbReference type="ARBA" id="ARBA00023002"/>
    </source>
</evidence>
<dbReference type="GO" id="GO:0006633">
    <property type="term" value="P:fatty acid biosynthetic process"/>
    <property type="evidence" value="ECO:0007669"/>
    <property type="project" value="UniProtKB-KW"/>
</dbReference>
<evidence type="ECO:0000256" key="6">
    <source>
        <dbReference type="ARBA" id="ARBA00022553"/>
    </source>
</evidence>
<evidence type="ECO:0000256" key="24">
    <source>
        <dbReference type="ARBA" id="ARBA00083097"/>
    </source>
</evidence>
<proteinExistence type="evidence at transcript level"/>
<keyword evidence="6" id="KW-0597">Phosphoprotein</keyword>
<reference evidence="28" key="1">
    <citation type="submission" date="2017-11" db="EMBL/GenBank/DDBJ databases">
        <title>The sensing device of the deep-sea amphipod.</title>
        <authorList>
            <person name="Kobayashi H."/>
            <person name="Nagahama T."/>
            <person name="Arai W."/>
            <person name="Sasagawa Y."/>
            <person name="Umeda M."/>
            <person name="Hayashi T."/>
            <person name="Nikaido I."/>
            <person name="Watanabe H."/>
            <person name="Oguri K."/>
            <person name="Kitazato H."/>
            <person name="Fujioka K."/>
            <person name="Kido Y."/>
            <person name="Takami H."/>
        </authorList>
    </citation>
    <scope>NUCLEOTIDE SEQUENCE</scope>
    <source>
        <tissue evidence="28">Whole body</tissue>
    </source>
</reference>
<evidence type="ECO:0000259" key="26">
    <source>
        <dbReference type="SMART" id="SM00822"/>
    </source>
</evidence>
<keyword evidence="12" id="KW-0275">Fatty acid biosynthesis</keyword>
<dbReference type="PROSITE" id="PS00061">
    <property type="entry name" value="ADH_SHORT"/>
    <property type="match status" value="1"/>
</dbReference>
<comment type="pathway">
    <text evidence="13">Steroid biosynthesis; estrogen biosynthesis.</text>
</comment>
<comment type="catalytic activity">
    <reaction evidence="17">
        <text>a (3R)-3-hydroxyacyl-CoA + NAD(+) = a 3-oxoacyl-CoA + NADH + H(+)</text>
        <dbReference type="Rhea" id="RHEA:32711"/>
        <dbReference type="ChEBI" id="CHEBI:15378"/>
        <dbReference type="ChEBI" id="CHEBI:57319"/>
        <dbReference type="ChEBI" id="CHEBI:57540"/>
        <dbReference type="ChEBI" id="CHEBI:57945"/>
        <dbReference type="ChEBI" id="CHEBI:90726"/>
        <dbReference type="EC" id="1.1.1.n12"/>
    </reaction>
    <physiologicalReaction direction="left-to-right" evidence="17">
        <dbReference type="Rhea" id="RHEA:32712"/>
    </physiologicalReaction>
</comment>
<comment type="pathway">
    <text evidence="2">Lipid metabolism; fatty acid biosynthesis.</text>
</comment>
<comment type="catalytic activity">
    <reaction evidence="14">
        <text>17beta-estradiol + NAD(+) = estrone + NADH + H(+)</text>
        <dbReference type="Rhea" id="RHEA:24612"/>
        <dbReference type="ChEBI" id="CHEBI:15378"/>
        <dbReference type="ChEBI" id="CHEBI:16469"/>
        <dbReference type="ChEBI" id="CHEBI:17263"/>
        <dbReference type="ChEBI" id="CHEBI:57540"/>
        <dbReference type="ChEBI" id="CHEBI:57945"/>
        <dbReference type="EC" id="1.1.1.62"/>
    </reaction>
    <physiologicalReaction direction="left-to-right" evidence="14">
        <dbReference type="Rhea" id="RHEA:24613"/>
    </physiologicalReaction>
    <physiologicalReaction direction="right-to-left" evidence="14">
        <dbReference type="Rhea" id="RHEA:24614"/>
    </physiologicalReaction>
</comment>
<organism evidence="27">
    <name type="scientific">Hirondellea gigas</name>
    <dbReference type="NCBI Taxonomy" id="1518452"/>
    <lineage>
        <taxon>Eukaryota</taxon>
        <taxon>Metazoa</taxon>
        <taxon>Ecdysozoa</taxon>
        <taxon>Arthropoda</taxon>
        <taxon>Crustacea</taxon>
        <taxon>Multicrustacea</taxon>
        <taxon>Malacostraca</taxon>
        <taxon>Eumalacostraca</taxon>
        <taxon>Peracarida</taxon>
        <taxon>Amphipoda</taxon>
        <taxon>Amphilochidea</taxon>
        <taxon>Lysianassida</taxon>
        <taxon>Lysianassidira</taxon>
        <taxon>Lysianassoidea</taxon>
        <taxon>Lysianassidae</taxon>
        <taxon>Hirondellea</taxon>
    </lineage>
</organism>
<name>A0A2P2I4S8_9CRUS</name>
<comment type="subunit">
    <text evidence="18">Heterotetramer with CBR4; contains two molecules of HSD17B8 and CBR4.</text>
</comment>
<dbReference type="FunFam" id="3.40.50.720:FF:000231">
    <property type="entry name" value="Estradiol 17-beta-dehydrogenase 8"/>
    <property type="match status" value="1"/>
</dbReference>
<dbReference type="EMBL" id="IACF01003422">
    <property type="protein sequence ID" value="LAB69038.1"/>
    <property type="molecule type" value="mRNA"/>
</dbReference>
<evidence type="ECO:0000256" key="3">
    <source>
        <dbReference type="ARBA" id="ARBA00006484"/>
    </source>
</evidence>
<comment type="catalytic activity">
    <reaction evidence="15">
        <text>testosterone + NAD(+) = androst-4-ene-3,17-dione + NADH + H(+)</text>
        <dbReference type="Rhea" id="RHEA:14929"/>
        <dbReference type="ChEBI" id="CHEBI:15378"/>
        <dbReference type="ChEBI" id="CHEBI:16422"/>
        <dbReference type="ChEBI" id="CHEBI:17347"/>
        <dbReference type="ChEBI" id="CHEBI:57540"/>
        <dbReference type="ChEBI" id="CHEBI:57945"/>
        <dbReference type="EC" id="1.1.1.239"/>
    </reaction>
    <physiologicalReaction direction="left-to-right" evidence="15">
        <dbReference type="Rhea" id="RHEA:14930"/>
    </physiologicalReaction>
</comment>
<dbReference type="EC" id="1.1.1.n12" evidence="4"/>
<evidence type="ECO:0000256" key="11">
    <source>
        <dbReference type="ARBA" id="ARBA00023128"/>
    </source>
</evidence>
<dbReference type="PRINTS" id="PR00081">
    <property type="entry name" value="GDHRDH"/>
</dbReference>
<evidence type="ECO:0000256" key="16">
    <source>
        <dbReference type="ARBA" id="ARBA00050435"/>
    </source>
</evidence>
<dbReference type="InterPro" id="IPR020904">
    <property type="entry name" value="Sc_DH/Rdtase_CS"/>
</dbReference>
<evidence type="ECO:0000256" key="12">
    <source>
        <dbReference type="ARBA" id="ARBA00023160"/>
    </source>
</evidence>
<comment type="subcellular location">
    <subcellularLocation>
        <location evidence="1">Mitochondrion matrix</location>
    </subcellularLocation>
</comment>
<evidence type="ECO:0000256" key="9">
    <source>
        <dbReference type="ARBA" id="ARBA00023027"/>
    </source>
</evidence>
<keyword evidence="11" id="KW-0496">Mitochondrion</keyword>
<dbReference type="InterPro" id="IPR036291">
    <property type="entry name" value="NAD(P)-bd_dom_sf"/>
</dbReference>
<comment type="catalytic activity">
    <reaction evidence="16">
        <text>17beta-hydroxy-5alpha-androstan-3-one + NAD(+) = 5alpha-androstan-3,17-dione + NADH + H(+)</text>
        <dbReference type="Rhea" id="RHEA:41992"/>
        <dbReference type="ChEBI" id="CHEBI:15378"/>
        <dbReference type="ChEBI" id="CHEBI:15994"/>
        <dbReference type="ChEBI" id="CHEBI:16330"/>
        <dbReference type="ChEBI" id="CHEBI:57540"/>
        <dbReference type="ChEBI" id="CHEBI:57945"/>
    </reaction>
    <physiologicalReaction direction="left-to-right" evidence="16">
        <dbReference type="Rhea" id="RHEA:41993"/>
    </physiologicalReaction>
</comment>
<keyword evidence="5" id="KW-0444">Lipid biosynthesis</keyword>
<evidence type="ECO:0000256" key="1">
    <source>
        <dbReference type="ARBA" id="ARBA00004305"/>
    </source>
</evidence>
<comment type="similarity">
    <text evidence="3">Belongs to the short-chain dehydrogenases/reductases (SDR) family.</text>
</comment>
<dbReference type="EC" id="1.1.1.239" evidence="19"/>
<evidence type="ECO:0000256" key="17">
    <source>
        <dbReference type="ARBA" id="ARBA00052680"/>
    </source>
</evidence>